<comment type="similarity">
    <text evidence="1">Belongs to the JARID1 histone demethylase family.</text>
</comment>
<dbReference type="EMBL" id="CAXAQS010000056">
    <property type="protein sequence ID" value="CAK9249861.1"/>
    <property type="molecule type" value="Genomic_DNA"/>
</dbReference>
<keyword evidence="4" id="KW-0408">Iron</keyword>
<dbReference type="Gene3D" id="2.60.120.650">
    <property type="entry name" value="Cupin"/>
    <property type="match status" value="1"/>
</dbReference>
<dbReference type="InterPro" id="IPR016187">
    <property type="entry name" value="CTDL_fold"/>
</dbReference>
<gene>
    <name evidence="7" type="ORF">CSSPJE1EN1_LOCUS25239</name>
</gene>
<dbReference type="CDD" id="cd01335">
    <property type="entry name" value="Radical_SAM"/>
    <property type="match status" value="1"/>
</dbReference>
<dbReference type="SUPFAM" id="SSF102114">
    <property type="entry name" value="Radical SAM enzymes"/>
    <property type="match status" value="1"/>
</dbReference>
<accession>A0ABP0V637</accession>
<dbReference type="InterPro" id="IPR003347">
    <property type="entry name" value="JmjC_dom"/>
</dbReference>
<evidence type="ECO:0000256" key="1">
    <source>
        <dbReference type="ARBA" id="ARBA00006801"/>
    </source>
</evidence>
<evidence type="ECO:0000313" key="8">
    <source>
        <dbReference type="Proteomes" id="UP001497444"/>
    </source>
</evidence>
<protein>
    <recommendedName>
        <fullName evidence="6">JmjC domain-containing protein</fullName>
    </recommendedName>
</protein>
<comment type="caution">
    <text evidence="7">The sequence shown here is derived from an EMBL/GenBank/DDBJ whole genome shotgun (WGS) entry which is preliminary data.</text>
</comment>
<dbReference type="Pfam" id="PF13621">
    <property type="entry name" value="Cupin_8"/>
    <property type="match status" value="1"/>
</dbReference>
<sequence>MTGGEVTTNNQFPEIIKLVKKYCGKLRIVTFTTNGLLPQRVLDYALLIKNELNCDSFITISLDGDEETHDTIRGVKGNYDKCMETYRLLQEHGIPCHFGITVADGNYSFIKNSFQSYSDKIKAVTFVHSGGIFLTEYEEGEQAADKKIIESLKEIYRRYRVASPGEWLIKLYIKLGIVFLQKGRKSNVIPCDVGSSSAHLMAKRRPAAMHVSATYQGHRLCIAGTGYLEDQDELLYIWIHYHHADFTHLSTWSLCVDHIQGQPPEIAIRLLEYITLLPVASAMGKQDFNSIGYPRNAIYKYHLYEQKGKVDLSYYEEVRTDTALRYYNLRHRYQIDSTGPELLPTGKYQLNNIAYLPDVPDSLLRNYQPWHKTDNDNFMKPYNVKSSHWWRYNGLFLAEHFLGHRLYRSLFGASEQRLFNAIDKYTATAPKGEPFKVLEFQKGEYEFPEPHPIYPAIYRGAAADWPCTQKWSFDFFKEKFGDKEMVLTNNVGLVGKEQAQFETIKLSDYIDQMRAGSKKYIKFSQMIHENSGLQEDFNGEWLQRFHMTSEFKKLFFMFMGGKGTATPIHTALPPTVFVQVYGSKKWNFWPTSDRLFLGVRPDRRTYYHSDADPYNTSDPKFPLLKYASRIEVTIHAGDVLWFPAEVWHQDAEMNVEPALFMAMTEKVKDFDQWAKSFGDVAGKGGKYGVFPVGFARDANDPNSVIVGYAVLDVEKAKTYIKSDETKTDLQNLGVVGDPEVRFFTCLDEIDDDSGNKNFVILTHKVKNYDQWRKRFFATEAERLVAGLKYVGIVHTIDKPDEISVILTTCDPKLSKEYFESTYLTKGMADAGIMGKPDTRYYILNIPNATEPEKKDAAKATDKLTLRITTNVKCTYSMNNADQGTLIFGRIKRVYLPKGKYSFLFKSASNPADSLRVNYTADKVNAEDIMNVDLQAVIHKRIVKERSPKDVVDIKKQEANPYDMVLVKGGSFKMGTDSMTTEMKEHTATVKDFYISQYEMTQKQWTKVMGTSPSHFKNCDNCPVENVSYDDAIAFIQKLNGTTGLKYRLPTEAEWEYAAKGGSESKHYTFSGGDNLQDVAWCYSNSNNETHPVGQKKANELGLYDMTGNVFEWCSDWFSYTYYKDGPANNPTGPDHGQWKVLRGGSWGHDEKESLPVYRIKDEPSNRGRRTGFRLARDK</sequence>
<dbReference type="SUPFAM" id="SSF56436">
    <property type="entry name" value="C-type lectin-like"/>
    <property type="match status" value="1"/>
</dbReference>
<keyword evidence="5" id="KW-0411">Iron-sulfur</keyword>
<dbReference type="InterPro" id="IPR058240">
    <property type="entry name" value="rSAM_sf"/>
</dbReference>
<dbReference type="InterPro" id="IPR005532">
    <property type="entry name" value="SUMF_dom"/>
</dbReference>
<dbReference type="InterPro" id="IPR051043">
    <property type="entry name" value="Sulfatase_Mod_Factor_Kinase"/>
</dbReference>
<dbReference type="PANTHER" id="PTHR23150">
    <property type="entry name" value="SULFATASE MODIFYING FACTOR 1, 2"/>
    <property type="match status" value="1"/>
</dbReference>
<keyword evidence="2" id="KW-0949">S-adenosyl-L-methionine</keyword>
<keyword evidence="3" id="KW-0479">Metal-binding</keyword>
<evidence type="ECO:0000256" key="2">
    <source>
        <dbReference type="ARBA" id="ARBA00022691"/>
    </source>
</evidence>
<dbReference type="Pfam" id="PF04055">
    <property type="entry name" value="Radical_SAM"/>
    <property type="match status" value="1"/>
</dbReference>
<organism evidence="7 8">
    <name type="scientific">Sphagnum jensenii</name>
    <dbReference type="NCBI Taxonomy" id="128206"/>
    <lineage>
        <taxon>Eukaryota</taxon>
        <taxon>Viridiplantae</taxon>
        <taxon>Streptophyta</taxon>
        <taxon>Embryophyta</taxon>
        <taxon>Bryophyta</taxon>
        <taxon>Sphagnophytina</taxon>
        <taxon>Sphagnopsida</taxon>
        <taxon>Sphagnales</taxon>
        <taxon>Sphagnaceae</taxon>
        <taxon>Sphagnum</taxon>
    </lineage>
</organism>
<dbReference type="Proteomes" id="UP001497444">
    <property type="component" value="Unassembled WGS sequence"/>
</dbReference>
<reference evidence="7" key="1">
    <citation type="submission" date="2024-02" db="EMBL/GenBank/DDBJ databases">
        <authorList>
            <consortium name="ELIXIR-Norway"/>
            <consortium name="Elixir Norway"/>
        </authorList>
    </citation>
    <scope>NUCLEOTIDE SEQUENCE</scope>
</reference>
<dbReference type="InterPro" id="IPR007197">
    <property type="entry name" value="rSAM"/>
</dbReference>
<dbReference type="InterPro" id="IPR041667">
    <property type="entry name" value="Cupin_8"/>
</dbReference>
<dbReference type="PROSITE" id="PS51184">
    <property type="entry name" value="JMJC"/>
    <property type="match status" value="1"/>
</dbReference>
<dbReference type="SUPFAM" id="SSF51197">
    <property type="entry name" value="Clavaminate synthase-like"/>
    <property type="match status" value="1"/>
</dbReference>
<dbReference type="Gene3D" id="3.20.20.70">
    <property type="entry name" value="Aldolase class I"/>
    <property type="match status" value="1"/>
</dbReference>
<dbReference type="InterPro" id="IPR042095">
    <property type="entry name" value="SUMF_sf"/>
</dbReference>
<feature type="domain" description="JmjC" evidence="6">
    <location>
        <begin position="529"/>
        <end position="678"/>
    </location>
</feature>
<dbReference type="InterPro" id="IPR013785">
    <property type="entry name" value="Aldolase_TIM"/>
</dbReference>
<name>A0ABP0V637_9BRYO</name>
<dbReference type="Gene3D" id="3.90.1580.10">
    <property type="entry name" value="paralog of FGE (formylglycine-generating enzyme)"/>
    <property type="match status" value="1"/>
</dbReference>
<dbReference type="PANTHER" id="PTHR23150:SF19">
    <property type="entry name" value="FORMYLGLYCINE-GENERATING ENZYME"/>
    <property type="match status" value="1"/>
</dbReference>
<evidence type="ECO:0000313" key="7">
    <source>
        <dbReference type="EMBL" id="CAK9249861.1"/>
    </source>
</evidence>
<keyword evidence="8" id="KW-1185">Reference proteome</keyword>
<evidence type="ECO:0000256" key="3">
    <source>
        <dbReference type="ARBA" id="ARBA00022723"/>
    </source>
</evidence>
<proteinExistence type="inferred from homology"/>
<dbReference type="Pfam" id="PF03781">
    <property type="entry name" value="FGE-sulfatase"/>
    <property type="match status" value="1"/>
</dbReference>
<evidence type="ECO:0000259" key="6">
    <source>
        <dbReference type="PROSITE" id="PS51184"/>
    </source>
</evidence>
<evidence type="ECO:0000256" key="4">
    <source>
        <dbReference type="ARBA" id="ARBA00023004"/>
    </source>
</evidence>
<evidence type="ECO:0000256" key="5">
    <source>
        <dbReference type="ARBA" id="ARBA00023014"/>
    </source>
</evidence>